<name>A0A5B7JRX1_PORTR</name>
<sequence>MGQPYTILKVKMCPSTEGVDVDICFCIQISLTYYILSILLLARLTSPRLTCLASSARLDLPACLDSPASPTSSRLTCLACLTLSARLDLPVCLDSPASPASSRLT</sequence>
<proteinExistence type="predicted"/>
<evidence type="ECO:0000313" key="2">
    <source>
        <dbReference type="Proteomes" id="UP000324222"/>
    </source>
</evidence>
<dbReference type="Proteomes" id="UP000324222">
    <property type="component" value="Unassembled WGS sequence"/>
</dbReference>
<comment type="caution">
    <text evidence="1">The sequence shown here is derived from an EMBL/GenBank/DDBJ whole genome shotgun (WGS) entry which is preliminary data.</text>
</comment>
<evidence type="ECO:0000313" key="1">
    <source>
        <dbReference type="EMBL" id="MPC95124.1"/>
    </source>
</evidence>
<keyword evidence="2" id="KW-1185">Reference proteome</keyword>
<accession>A0A5B7JRX1</accession>
<reference evidence="1 2" key="1">
    <citation type="submission" date="2019-05" db="EMBL/GenBank/DDBJ databases">
        <title>Another draft genome of Portunus trituberculatus and its Hox gene families provides insights of decapod evolution.</title>
        <authorList>
            <person name="Jeong J.-H."/>
            <person name="Song I."/>
            <person name="Kim S."/>
            <person name="Choi T."/>
            <person name="Kim D."/>
            <person name="Ryu S."/>
            <person name="Kim W."/>
        </authorList>
    </citation>
    <scope>NUCLEOTIDE SEQUENCE [LARGE SCALE GENOMIC DNA]</scope>
    <source>
        <tissue evidence="1">Muscle</tissue>
    </source>
</reference>
<dbReference type="AlphaFoldDB" id="A0A5B7JRX1"/>
<protein>
    <submittedName>
        <fullName evidence="1">Uncharacterized protein</fullName>
    </submittedName>
</protein>
<organism evidence="1 2">
    <name type="scientific">Portunus trituberculatus</name>
    <name type="common">Swimming crab</name>
    <name type="synonym">Neptunus trituberculatus</name>
    <dbReference type="NCBI Taxonomy" id="210409"/>
    <lineage>
        <taxon>Eukaryota</taxon>
        <taxon>Metazoa</taxon>
        <taxon>Ecdysozoa</taxon>
        <taxon>Arthropoda</taxon>
        <taxon>Crustacea</taxon>
        <taxon>Multicrustacea</taxon>
        <taxon>Malacostraca</taxon>
        <taxon>Eumalacostraca</taxon>
        <taxon>Eucarida</taxon>
        <taxon>Decapoda</taxon>
        <taxon>Pleocyemata</taxon>
        <taxon>Brachyura</taxon>
        <taxon>Eubrachyura</taxon>
        <taxon>Portunoidea</taxon>
        <taxon>Portunidae</taxon>
        <taxon>Portuninae</taxon>
        <taxon>Portunus</taxon>
    </lineage>
</organism>
<dbReference type="EMBL" id="VSRR010101089">
    <property type="protein sequence ID" value="MPC95124.1"/>
    <property type="molecule type" value="Genomic_DNA"/>
</dbReference>
<gene>
    <name evidence="1" type="ORF">E2C01_090320</name>
</gene>